<evidence type="ECO:0000313" key="1">
    <source>
        <dbReference type="EMBL" id="KAF3948803.1"/>
    </source>
</evidence>
<dbReference type="FunFam" id="3.30.160.60:FF:002405">
    <property type="entry name" value="tRNA dimethylallyltransferase"/>
    <property type="match status" value="1"/>
</dbReference>
<organism evidence="1 2">
    <name type="scientific">Castanea mollissima</name>
    <name type="common">Chinese chestnut</name>
    <dbReference type="NCBI Taxonomy" id="60419"/>
    <lineage>
        <taxon>Eukaryota</taxon>
        <taxon>Viridiplantae</taxon>
        <taxon>Streptophyta</taxon>
        <taxon>Embryophyta</taxon>
        <taxon>Tracheophyta</taxon>
        <taxon>Spermatophyta</taxon>
        <taxon>Magnoliopsida</taxon>
        <taxon>eudicotyledons</taxon>
        <taxon>Gunneridae</taxon>
        <taxon>Pentapetalae</taxon>
        <taxon>rosids</taxon>
        <taxon>fabids</taxon>
        <taxon>Fagales</taxon>
        <taxon>Fagaceae</taxon>
        <taxon>Castanea</taxon>
    </lineage>
</organism>
<gene>
    <name evidence="1" type="ORF">CMV_025244</name>
</gene>
<dbReference type="AlphaFoldDB" id="A0A8J4QQ32"/>
<dbReference type="OrthoDB" id="775260at2759"/>
<evidence type="ECO:0000313" key="2">
    <source>
        <dbReference type="Proteomes" id="UP000737018"/>
    </source>
</evidence>
<protein>
    <submittedName>
        <fullName evidence="1">Uncharacterized protein</fullName>
    </submittedName>
</protein>
<comment type="caution">
    <text evidence="1">The sequence shown here is derived from an EMBL/GenBank/DDBJ whole genome shotgun (WGS) entry which is preliminary data.</text>
</comment>
<accession>A0A8J4QQ32</accession>
<keyword evidence="2" id="KW-1185">Reference proteome</keyword>
<dbReference type="EMBL" id="JRKL02006538">
    <property type="protein sequence ID" value="KAF3948803.1"/>
    <property type="molecule type" value="Genomic_DNA"/>
</dbReference>
<name>A0A8J4QQ32_9ROSI</name>
<reference evidence="1" key="1">
    <citation type="submission" date="2020-03" db="EMBL/GenBank/DDBJ databases">
        <title>Castanea mollissima Vanexum genome sequencing.</title>
        <authorList>
            <person name="Staton M."/>
        </authorList>
    </citation>
    <scope>NUCLEOTIDE SEQUENCE</scope>
    <source>
        <tissue evidence="1">Leaf</tissue>
    </source>
</reference>
<proteinExistence type="predicted"/>
<dbReference type="Proteomes" id="UP000737018">
    <property type="component" value="Unassembled WGS sequence"/>
</dbReference>
<sequence length="75" mass="8852">MPDLEAPNNMGPKLIQRDLWTQYIFQACGDRVLRGVHEWEQHKQGRGHRKRISRLRKSQGFYLLEQQQTTSTSIS</sequence>
<dbReference type="Gene3D" id="3.30.160.60">
    <property type="entry name" value="Classic Zinc Finger"/>
    <property type="match status" value="1"/>
</dbReference>